<dbReference type="FunFam" id="1.10.220.150:FF:000004">
    <property type="entry name" value="Putative ADP-ribosylation factor GTPase-activating protein 2"/>
    <property type="match status" value="1"/>
</dbReference>
<evidence type="ECO:0000256" key="3">
    <source>
        <dbReference type="ARBA" id="ARBA00022771"/>
    </source>
</evidence>
<dbReference type="PANTHER" id="PTHR45686">
    <property type="entry name" value="ADP-RIBOSYLATION FACTOR GTPASE ACTIVATING PROTEIN 3, ISOFORM H-RELATED"/>
    <property type="match status" value="1"/>
</dbReference>
<dbReference type="PANTHER" id="PTHR45686:SF4">
    <property type="entry name" value="ADP-RIBOSYLATION FACTOR GTPASE ACTIVATING PROTEIN 3, ISOFORM H"/>
    <property type="match status" value="1"/>
</dbReference>
<gene>
    <name evidence="7" type="ORF">TTAC_LOCUS2434</name>
</gene>
<evidence type="ECO:0000256" key="1">
    <source>
        <dbReference type="ARBA" id="ARBA00022468"/>
    </source>
</evidence>
<protein>
    <submittedName>
        <fullName evidence="9">Arf-GAP domain-containing protein</fullName>
    </submittedName>
</protein>
<reference evidence="7 8" key="2">
    <citation type="submission" date="2018-11" db="EMBL/GenBank/DDBJ databases">
        <authorList>
            <consortium name="Pathogen Informatics"/>
        </authorList>
    </citation>
    <scope>NUCLEOTIDE SEQUENCE [LARGE SCALE GENOMIC DNA]</scope>
</reference>
<evidence type="ECO:0000256" key="2">
    <source>
        <dbReference type="ARBA" id="ARBA00022723"/>
    </source>
</evidence>
<accession>A0A0R3WNV9</accession>
<name>A0A0R3WNV9_HYDTA</name>
<keyword evidence="2" id="KW-0479">Metal-binding</keyword>
<dbReference type="InterPro" id="IPR038508">
    <property type="entry name" value="ArfGAP_dom_sf"/>
</dbReference>
<dbReference type="PRINTS" id="PR00405">
    <property type="entry name" value="REVINTRACTNG"/>
</dbReference>
<keyword evidence="8" id="KW-1185">Reference proteome</keyword>
<evidence type="ECO:0000256" key="5">
    <source>
        <dbReference type="PROSITE-ProRule" id="PRU00288"/>
    </source>
</evidence>
<dbReference type="InterPro" id="IPR037278">
    <property type="entry name" value="ARFGAP/RecO"/>
</dbReference>
<evidence type="ECO:0000313" key="9">
    <source>
        <dbReference type="WBParaSite" id="TTAC_0000244701-mRNA-1"/>
    </source>
</evidence>
<dbReference type="WBParaSite" id="TTAC_0000244701-mRNA-1">
    <property type="protein sequence ID" value="TTAC_0000244701-mRNA-1"/>
    <property type="gene ID" value="TTAC_0000244701"/>
</dbReference>
<dbReference type="GO" id="GO:0000139">
    <property type="term" value="C:Golgi membrane"/>
    <property type="evidence" value="ECO:0007669"/>
    <property type="project" value="GOC"/>
</dbReference>
<reference evidence="9" key="1">
    <citation type="submission" date="2017-02" db="UniProtKB">
        <authorList>
            <consortium name="WormBaseParasite"/>
        </authorList>
    </citation>
    <scope>IDENTIFICATION</scope>
</reference>
<dbReference type="GO" id="GO:0005096">
    <property type="term" value="F:GTPase activator activity"/>
    <property type="evidence" value="ECO:0007669"/>
    <property type="project" value="UniProtKB-KW"/>
</dbReference>
<dbReference type="CDD" id="cd08831">
    <property type="entry name" value="ArfGap_ArfGap2_3_like"/>
    <property type="match status" value="1"/>
</dbReference>
<dbReference type="GO" id="GO:0048205">
    <property type="term" value="P:COPI coating of Golgi vesicle"/>
    <property type="evidence" value="ECO:0007669"/>
    <property type="project" value="TreeGrafter"/>
</dbReference>
<evidence type="ECO:0000313" key="7">
    <source>
        <dbReference type="EMBL" id="VDM20038.1"/>
    </source>
</evidence>
<dbReference type="Gene3D" id="1.10.220.150">
    <property type="entry name" value="Arf GTPase activating protein"/>
    <property type="match status" value="1"/>
</dbReference>
<dbReference type="SMART" id="SM00105">
    <property type="entry name" value="ArfGap"/>
    <property type="match status" value="1"/>
</dbReference>
<dbReference type="InterPro" id="IPR001164">
    <property type="entry name" value="ArfGAP_dom"/>
</dbReference>
<dbReference type="Pfam" id="PF01412">
    <property type="entry name" value="ArfGap"/>
    <property type="match status" value="1"/>
</dbReference>
<keyword evidence="1" id="KW-0343">GTPase activation</keyword>
<evidence type="ECO:0000259" key="6">
    <source>
        <dbReference type="PROSITE" id="PS50115"/>
    </source>
</evidence>
<proteinExistence type="predicted"/>
<dbReference type="EMBL" id="UYWX01001078">
    <property type="protein sequence ID" value="VDM20038.1"/>
    <property type="molecule type" value="Genomic_DNA"/>
</dbReference>
<evidence type="ECO:0000313" key="8">
    <source>
        <dbReference type="Proteomes" id="UP000274429"/>
    </source>
</evidence>
<feature type="domain" description="Arf-GAP" evidence="6">
    <location>
        <begin position="10"/>
        <end position="126"/>
    </location>
</feature>
<dbReference type="OrthoDB" id="983479at2759"/>
<dbReference type="PROSITE" id="PS50115">
    <property type="entry name" value="ARFGAP"/>
    <property type="match status" value="1"/>
</dbReference>
<sequence length="139" mass="15525">MVSPSKTDIDTILSSLLSKPENKICFDCSSGNPTWASITYGVFVCIGCSAVHRSLGVHLSFIRSTQLDTNWTWLQLRAMQVGGNGKAIAFFQQHGGMLDDIKRKYSSRAAQLYRNKIETLANDAMRTYGTQVRFIDIQL</sequence>
<keyword evidence="3 5" id="KW-0863">Zinc-finger</keyword>
<dbReference type="GO" id="GO:0008270">
    <property type="term" value="F:zinc ion binding"/>
    <property type="evidence" value="ECO:0007669"/>
    <property type="project" value="UniProtKB-KW"/>
</dbReference>
<organism evidence="9">
    <name type="scientific">Hydatigena taeniaeformis</name>
    <name type="common">Feline tapeworm</name>
    <name type="synonym">Taenia taeniaeformis</name>
    <dbReference type="NCBI Taxonomy" id="6205"/>
    <lineage>
        <taxon>Eukaryota</taxon>
        <taxon>Metazoa</taxon>
        <taxon>Spiralia</taxon>
        <taxon>Lophotrochozoa</taxon>
        <taxon>Platyhelminthes</taxon>
        <taxon>Cestoda</taxon>
        <taxon>Eucestoda</taxon>
        <taxon>Cyclophyllidea</taxon>
        <taxon>Taeniidae</taxon>
        <taxon>Hydatigera</taxon>
    </lineage>
</organism>
<dbReference type="SUPFAM" id="SSF57863">
    <property type="entry name" value="ArfGap/RecO-like zinc finger"/>
    <property type="match status" value="1"/>
</dbReference>
<keyword evidence="4" id="KW-0862">Zinc</keyword>
<evidence type="ECO:0000256" key="4">
    <source>
        <dbReference type="ARBA" id="ARBA00022833"/>
    </source>
</evidence>
<dbReference type="STRING" id="6205.A0A0R3WNV9"/>
<dbReference type="Proteomes" id="UP000274429">
    <property type="component" value="Unassembled WGS sequence"/>
</dbReference>
<dbReference type="AlphaFoldDB" id="A0A0R3WNV9"/>